<sequence>MVAGATAASLPARVYRDGRLRKQTQEASRKQISLSHGRIRSELVMDMIVRGQSMGNSDTALSLCQGMKTRSQRRSRLPAKERAQRHFSACNSHPPCSAIALCPPPAQYLPHIVCISSLHFAHRQLQSPFAGPYRPSLLFNMRPSQLQHIIPLQIRPVYS</sequence>
<dbReference type="VEuPathDB" id="FungiDB:JI435_400920"/>
<dbReference type="EMBL" id="CP069023">
    <property type="protein sequence ID" value="QRC91044.1"/>
    <property type="molecule type" value="Genomic_DNA"/>
</dbReference>
<protein>
    <submittedName>
        <fullName evidence="1">Uncharacterized protein</fullName>
    </submittedName>
</protein>
<reference evidence="2" key="1">
    <citation type="journal article" date="2021" name="BMC Genomics">
        <title>Chromosome-level genome assembly and manually-curated proteome of model necrotroph Parastagonospora nodorum Sn15 reveals a genome-wide trove of candidate effector homologs, and redundancy of virulence-related functions within an accessory chromosome.</title>
        <authorList>
            <person name="Bertazzoni S."/>
            <person name="Jones D.A.B."/>
            <person name="Phan H.T."/>
            <person name="Tan K.-C."/>
            <person name="Hane J.K."/>
        </authorList>
    </citation>
    <scope>NUCLEOTIDE SEQUENCE [LARGE SCALE GENOMIC DNA]</scope>
    <source>
        <strain evidence="2">SN15 / ATCC MYA-4574 / FGSC 10173)</strain>
    </source>
</reference>
<keyword evidence="2" id="KW-1185">Reference proteome</keyword>
<evidence type="ECO:0000313" key="2">
    <source>
        <dbReference type="Proteomes" id="UP000663193"/>
    </source>
</evidence>
<evidence type="ECO:0000313" key="1">
    <source>
        <dbReference type="EMBL" id="QRC91044.1"/>
    </source>
</evidence>
<proteinExistence type="predicted"/>
<dbReference type="Proteomes" id="UP000663193">
    <property type="component" value="Chromosome 1"/>
</dbReference>
<accession>A0A7U2EQ92</accession>
<gene>
    <name evidence="1" type="ORF">JI435_400920</name>
</gene>
<dbReference type="AlphaFoldDB" id="A0A7U2EQ92"/>
<name>A0A7U2EQ92_PHANO</name>
<organism evidence="1 2">
    <name type="scientific">Phaeosphaeria nodorum (strain SN15 / ATCC MYA-4574 / FGSC 10173)</name>
    <name type="common">Glume blotch fungus</name>
    <name type="synonym">Parastagonospora nodorum</name>
    <dbReference type="NCBI Taxonomy" id="321614"/>
    <lineage>
        <taxon>Eukaryota</taxon>
        <taxon>Fungi</taxon>
        <taxon>Dikarya</taxon>
        <taxon>Ascomycota</taxon>
        <taxon>Pezizomycotina</taxon>
        <taxon>Dothideomycetes</taxon>
        <taxon>Pleosporomycetidae</taxon>
        <taxon>Pleosporales</taxon>
        <taxon>Pleosporineae</taxon>
        <taxon>Phaeosphaeriaceae</taxon>
        <taxon>Parastagonospora</taxon>
    </lineage>
</organism>